<evidence type="ECO:0000313" key="1">
    <source>
        <dbReference type="EMBL" id="KAK4005449.1"/>
    </source>
</evidence>
<name>A0ABQ9YXS2_9CRUS</name>
<gene>
    <name evidence="1" type="ORF">OUZ56_007161</name>
</gene>
<dbReference type="Proteomes" id="UP001234178">
    <property type="component" value="Unassembled WGS sequence"/>
</dbReference>
<evidence type="ECO:0000313" key="2">
    <source>
        <dbReference type="Proteomes" id="UP001234178"/>
    </source>
</evidence>
<keyword evidence="2" id="KW-1185">Reference proteome</keyword>
<reference evidence="1 2" key="1">
    <citation type="journal article" date="2023" name="Nucleic Acids Res.">
        <title>The hologenome of Daphnia magna reveals possible DNA methylation and microbiome-mediated evolution of the host genome.</title>
        <authorList>
            <person name="Chaturvedi A."/>
            <person name="Li X."/>
            <person name="Dhandapani V."/>
            <person name="Marshall H."/>
            <person name="Kissane S."/>
            <person name="Cuenca-Cambronero M."/>
            <person name="Asole G."/>
            <person name="Calvet F."/>
            <person name="Ruiz-Romero M."/>
            <person name="Marangio P."/>
            <person name="Guigo R."/>
            <person name="Rago D."/>
            <person name="Mirbahai L."/>
            <person name="Eastwood N."/>
            <person name="Colbourne J.K."/>
            <person name="Zhou J."/>
            <person name="Mallon E."/>
            <person name="Orsini L."/>
        </authorList>
    </citation>
    <scope>NUCLEOTIDE SEQUENCE [LARGE SCALE GENOMIC DNA]</scope>
    <source>
        <strain evidence="1">LRV0_1</strain>
    </source>
</reference>
<protein>
    <submittedName>
        <fullName evidence="1">Uncharacterized protein</fullName>
    </submittedName>
</protein>
<comment type="caution">
    <text evidence="1">The sequence shown here is derived from an EMBL/GenBank/DDBJ whole genome shotgun (WGS) entry which is preliminary data.</text>
</comment>
<sequence length="68" mass="7983">MNRLEGISRRRLRWVASVEVDGPFRRDRQLKTPSLAAAARARMTQQDFATFVYTCRVHSCVQWMKTLL</sequence>
<proteinExistence type="predicted"/>
<accession>A0ABQ9YXS2</accession>
<organism evidence="1 2">
    <name type="scientific">Daphnia magna</name>
    <dbReference type="NCBI Taxonomy" id="35525"/>
    <lineage>
        <taxon>Eukaryota</taxon>
        <taxon>Metazoa</taxon>
        <taxon>Ecdysozoa</taxon>
        <taxon>Arthropoda</taxon>
        <taxon>Crustacea</taxon>
        <taxon>Branchiopoda</taxon>
        <taxon>Diplostraca</taxon>
        <taxon>Cladocera</taxon>
        <taxon>Anomopoda</taxon>
        <taxon>Daphniidae</taxon>
        <taxon>Daphnia</taxon>
    </lineage>
</organism>
<dbReference type="EMBL" id="JAOYFB010000001">
    <property type="protein sequence ID" value="KAK4005449.1"/>
    <property type="molecule type" value="Genomic_DNA"/>
</dbReference>